<keyword evidence="3" id="KW-0274">FAD</keyword>
<name>A0ABY1ZVU4_9ACTN</name>
<dbReference type="PROSITE" id="PS51085">
    <property type="entry name" value="2FE2S_FER_2"/>
    <property type="match status" value="1"/>
</dbReference>
<dbReference type="SUPFAM" id="SSF54292">
    <property type="entry name" value="2Fe-2S ferredoxin-like"/>
    <property type="match status" value="1"/>
</dbReference>
<evidence type="ECO:0000259" key="6">
    <source>
        <dbReference type="PROSITE" id="PS51085"/>
    </source>
</evidence>
<keyword evidence="5" id="KW-0408">Iron</keyword>
<dbReference type="InterPro" id="IPR001041">
    <property type="entry name" value="2Fe-2S_ferredoxin-type"/>
</dbReference>
<evidence type="ECO:0000256" key="1">
    <source>
        <dbReference type="ARBA" id="ARBA00022630"/>
    </source>
</evidence>
<keyword evidence="2" id="KW-0479">Metal-binding</keyword>
<protein>
    <submittedName>
        <fullName evidence="8">2Fe-2S iron-sulfur cluster binding domain-containing protein</fullName>
    </submittedName>
</protein>
<dbReference type="PROSITE" id="PS00197">
    <property type="entry name" value="2FE2S_FER_1"/>
    <property type="match status" value="1"/>
</dbReference>
<keyword evidence="1" id="KW-0285">Flavoprotein</keyword>
<comment type="caution">
    <text evidence="8">The sequence shown here is derived from an EMBL/GenBank/DDBJ whole genome shotgun (WGS) entry which is preliminary data.</text>
</comment>
<dbReference type="InterPro" id="IPR012675">
    <property type="entry name" value="Beta-grasp_dom_sf"/>
</dbReference>
<dbReference type="InterPro" id="IPR002888">
    <property type="entry name" value="2Fe-2S-bd"/>
</dbReference>
<dbReference type="InterPro" id="IPR006058">
    <property type="entry name" value="2Fe2S_fd_BS"/>
</dbReference>
<dbReference type="Pfam" id="PF01799">
    <property type="entry name" value="Fer2_2"/>
    <property type="match status" value="1"/>
</dbReference>
<accession>A0ABY1ZVU4</accession>
<dbReference type="InterPro" id="IPR036318">
    <property type="entry name" value="FAD-bd_PCMH-like_sf"/>
</dbReference>
<dbReference type="Gene3D" id="3.30.465.10">
    <property type="match status" value="1"/>
</dbReference>
<dbReference type="EMBL" id="SJJY01000014">
    <property type="protein sequence ID" value="TCC16188.1"/>
    <property type="molecule type" value="Genomic_DNA"/>
</dbReference>
<dbReference type="Pfam" id="PF03450">
    <property type="entry name" value="CO_deh_flav_C"/>
    <property type="match status" value="1"/>
</dbReference>
<dbReference type="InterPro" id="IPR002346">
    <property type="entry name" value="Mopterin_DH_FAD-bd"/>
</dbReference>
<organism evidence="8 9">
    <name type="scientific">Kribbella speibonae</name>
    <dbReference type="NCBI Taxonomy" id="1572660"/>
    <lineage>
        <taxon>Bacteria</taxon>
        <taxon>Bacillati</taxon>
        <taxon>Actinomycetota</taxon>
        <taxon>Actinomycetes</taxon>
        <taxon>Propionibacteriales</taxon>
        <taxon>Kribbellaceae</taxon>
        <taxon>Kribbella</taxon>
    </lineage>
</organism>
<evidence type="ECO:0000256" key="2">
    <source>
        <dbReference type="ARBA" id="ARBA00022723"/>
    </source>
</evidence>
<dbReference type="Proteomes" id="UP000292385">
    <property type="component" value="Unassembled WGS sequence"/>
</dbReference>
<evidence type="ECO:0000256" key="3">
    <source>
        <dbReference type="ARBA" id="ARBA00022827"/>
    </source>
</evidence>
<feature type="domain" description="FAD-binding PCMH-type" evidence="7">
    <location>
        <begin position="198"/>
        <end position="371"/>
    </location>
</feature>
<dbReference type="InterPro" id="IPR016169">
    <property type="entry name" value="FAD-bd_PCMH_sub2"/>
</dbReference>
<dbReference type="Pfam" id="PF00111">
    <property type="entry name" value="Fer2"/>
    <property type="match status" value="1"/>
</dbReference>
<dbReference type="Gene3D" id="3.30.43.10">
    <property type="entry name" value="Uridine Diphospho-n-acetylenolpyruvylglucosamine Reductase, domain 2"/>
    <property type="match status" value="1"/>
</dbReference>
<dbReference type="InterPro" id="IPR012175">
    <property type="entry name" value="Xanth_DH_ssu_bac"/>
</dbReference>
<dbReference type="CDD" id="cd00207">
    <property type="entry name" value="fer2"/>
    <property type="match status" value="1"/>
</dbReference>
<dbReference type="Gene3D" id="3.30.390.50">
    <property type="entry name" value="CO dehydrogenase flavoprotein, C-terminal domain"/>
    <property type="match status" value="1"/>
</dbReference>
<proteinExistence type="predicted"/>
<dbReference type="InterPro" id="IPR005107">
    <property type="entry name" value="CO_DH_flav_C"/>
</dbReference>
<dbReference type="InterPro" id="IPR036010">
    <property type="entry name" value="2Fe-2S_ferredoxin-like_sf"/>
</dbReference>
<dbReference type="PROSITE" id="PS51387">
    <property type="entry name" value="FAD_PCMH"/>
    <property type="match status" value="1"/>
</dbReference>
<dbReference type="SUPFAM" id="SSF47741">
    <property type="entry name" value="CO dehydrogenase ISP C-domain like"/>
    <property type="match status" value="1"/>
</dbReference>
<evidence type="ECO:0000259" key="7">
    <source>
        <dbReference type="PROSITE" id="PS51387"/>
    </source>
</evidence>
<gene>
    <name evidence="8" type="ORF">E0H58_40665</name>
</gene>
<sequence length="479" mass="50599">MTTQALRAPALTVNGELTALGDISVHTTVLDWLRDRGLTGAKEGCAEGECGACSVMVARPGTDSETEWTAVNACLLPVASLDGQELVTSEGLGSPAELHPVQQEMAVRGGSQCGYCTPGFICSMAAEYYRPGRACGREGDHEHGPNGFDLHALSGNLCRCTGYRPIRDAAYALDTPAENDAFAVRRDAAPPAPAATGMVSPEGEFIRPAALAEVLTVLGERNDAVVVAGSTDLGVQVNIFGSRPALTIAIDRLEELREFSFGADEVRLGAALTLTEIERRLAGRVPLLAQMFPQFASRLIRNGATIGGNLGTGSPIGDTPPALLALDASLVLASSRGERTVPLAEYFTGYRETLKAPDELIKTIVFPLPLAPMTAFHKIAKRRFDDISSVAIGYAVDVTDGVVRAARIGLGGVAATPLRARETEAALVGRPWTEETVRIAAGVMAAEGTPMDDHRASSSYRSAMLGQSLLRFYYQEVGA</sequence>
<dbReference type="RefSeq" id="WP_131468745.1">
    <property type="nucleotide sequence ID" value="NZ_SJJY01000014.1"/>
</dbReference>
<evidence type="ECO:0000313" key="8">
    <source>
        <dbReference type="EMBL" id="TCC16188.1"/>
    </source>
</evidence>
<dbReference type="PIRSF" id="PIRSF036557">
    <property type="entry name" value="XdhA_RC"/>
    <property type="match status" value="1"/>
</dbReference>
<keyword evidence="4" id="KW-0560">Oxidoreductase</keyword>
<dbReference type="Gene3D" id="1.10.150.120">
    <property type="entry name" value="[2Fe-2S]-binding domain"/>
    <property type="match status" value="1"/>
</dbReference>
<dbReference type="SUPFAM" id="SSF55447">
    <property type="entry name" value="CO dehydrogenase flavoprotein C-terminal domain-like"/>
    <property type="match status" value="1"/>
</dbReference>
<dbReference type="Gene3D" id="3.10.20.30">
    <property type="match status" value="1"/>
</dbReference>
<keyword evidence="9" id="KW-1185">Reference proteome</keyword>
<dbReference type="PANTHER" id="PTHR42659:SF2">
    <property type="entry name" value="XANTHINE DEHYDROGENASE SUBUNIT C-RELATED"/>
    <property type="match status" value="1"/>
</dbReference>
<dbReference type="InterPro" id="IPR051312">
    <property type="entry name" value="Diverse_Substr_Oxidored"/>
</dbReference>
<dbReference type="InterPro" id="IPR016166">
    <property type="entry name" value="FAD-bd_PCMH"/>
</dbReference>
<evidence type="ECO:0000256" key="5">
    <source>
        <dbReference type="ARBA" id="ARBA00023004"/>
    </source>
</evidence>
<dbReference type="SUPFAM" id="SSF56176">
    <property type="entry name" value="FAD-binding/transporter-associated domain-like"/>
    <property type="match status" value="1"/>
</dbReference>
<dbReference type="InterPro" id="IPR036683">
    <property type="entry name" value="CO_DH_flav_C_dom_sf"/>
</dbReference>
<evidence type="ECO:0000256" key="4">
    <source>
        <dbReference type="ARBA" id="ARBA00023002"/>
    </source>
</evidence>
<dbReference type="InterPro" id="IPR036884">
    <property type="entry name" value="2Fe-2S-bd_dom_sf"/>
</dbReference>
<feature type="domain" description="2Fe-2S ferredoxin-type" evidence="6">
    <location>
        <begin position="9"/>
        <end position="92"/>
    </location>
</feature>
<evidence type="ECO:0000313" key="9">
    <source>
        <dbReference type="Proteomes" id="UP000292385"/>
    </source>
</evidence>
<dbReference type="InterPro" id="IPR016167">
    <property type="entry name" value="FAD-bd_PCMH_sub1"/>
</dbReference>
<dbReference type="Pfam" id="PF00941">
    <property type="entry name" value="FAD_binding_5"/>
    <property type="match status" value="1"/>
</dbReference>
<dbReference type="PANTHER" id="PTHR42659">
    <property type="entry name" value="XANTHINE DEHYDROGENASE SUBUNIT C-RELATED"/>
    <property type="match status" value="1"/>
</dbReference>
<reference evidence="8 9" key="1">
    <citation type="submission" date="2019-02" db="EMBL/GenBank/DDBJ databases">
        <title>Kribbella capetownensis sp. nov. and Kribbella speibonae sp. nov., isolated from soil.</title>
        <authorList>
            <person name="Curtis S.M."/>
            <person name="Norton I."/>
            <person name="Everest G.J."/>
            <person name="Meyers P.R."/>
        </authorList>
    </citation>
    <scope>NUCLEOTIDE SEQUENCE [LARGE SCALE GENOMIC DNA]</scope>
    <source>
        <strain evidence="8 9">SK5</strain>
    </source>
</reference>
<dbReference type="SMART" id="SM01092">
    <property type="entry name" value="CO_deh_flav_C"/>
    <property type="match status" value="1"/>
</dbReference>